<comment type="similarity">
    <text evidence="1">Belongs to the peptidase C1 family.</text>
</comment>
<name>A0A6A4VBK4_AMPAM</name>
<gene>
    <name evidence="7" type="primary">Cat-1_0</name>
    <name evidence="7" type="ORF">FJT64_010671</name>
</gene>
<dbReference type="CDD" id="cd02248">
    <property type="entry name" value="Peptidase_C1A"/>
    <property type="match status" value="1"/>
</dbReference>
<dbReference type="PANTHER" id="PTHR12411">
    <property type="entry name" value="CYSTEINE PROTEASE FAMILY C1-RELATED"/>
    <property type="match status" value="1"/>
</dbReference>
<dbReference type="Pfam" id="PF00112">
    <property type="entry name" value="Peptidase_C1"/>
    <property type="match status" value="1"/>
</dbReference>
<keyword evidence="4" id="KW-0732">Signal</keyword>
<evidence type="ECO:0000256" key="1">
    <source>
        <dbReference type="ARBA" id="ARBA00008455"/>
    </source>
</evidence>
<dbReference type="EMBL" id="VIIS01001902">
    <property type="protein sequence ID" value="KAF0291175.1"/>
    <property type="molecule type" value="Genomic_DNA"/>
</dbReference>
<feature type="chain" id="PRO_5025627793" evidence="4">
    <location>
        <begin position="19"/>
        <end position="342"/>
    </location>
</feature>
<organism evidence="7 8">
    <name type="scientific">Amphibalanus amphitrite</name>
    <name type="common">Striped barnacle</name>
    <name type="synonym">Balanus amphitrite</name>
    <dbReference type="NCBI Taxonomy" id="1232801"/>
    <lineage>
        <taxon>Eukaryota</taxon>
        <taxon>Metazoa</taxon>
        <taxon>Ecdysozoa</taxon>
        <taxon>Arthropoda</taxon>
        <taxon>Crustacea</taxon>
        <taxon>Multicrustacea</taxon>
        <taxon>Cirripedia</taxon>
        <taxon>Thoracica</taxon>
        <taxon>Thoracicalcarea</taxon>
        <taxon>Balanomorpha</taxon>
        <taxon>Balanoidea</taxon>
        <taxon>Balanidae</taxon>
        <taxon>Amphibalaninae</taxon>
        <taxon>Amphibalanus</taxon>
    </lineage>
</organism>
<proteinExistence type="inferred from homology"/>
<dbReference type="SUPFAM" id="SSF54001">
    <property type="entry name" value="Cysteine proteinases"/>
    <property type="match status" value="1"/>
</dbReference>
<dbReference type="InterPro" id="IPR025660">
    <property type="entry name" value="Pept_his_AS"/>
</dbReference>
<evidence type="ECO:0000313" key="8">
    <source>
        <dbReference type="Proteomes" id="UP000440578"/>
    </source>
</evidence>
<evidence type="ECO:0000256" key="4">
    <source>
        <dbReference type="SAM" id="SignalP"/>
    </source>
</evidence>
<feature type="domain" description="Cathepsin propeptide inhibitor" evidence="6">
    <location>
        <begin position="24"/>
        <end position="83"/>
    </location>
</feature>
<dbReference type="Pfam" id="PF08246">
    <property type="entry name" value="Inhibitor_I29"/>
    <property type="match status" value="1"/>
</dbReference>
<dbReference type="PROSITE" id="PS00640">
    <property type="entry name" value="THIOL_PROTEASE_ASN"/>
    <property type="match status" value="1"/>
</dbReference>
<dbReference type="PROSITE" id="PS00639">
    <property type="entry name" value="THIOL_PROTEASE_HIS"/>
    <property type="match status" value="1"/>
</dbReference>
<dbReference type="SMART" id="SM00645">
    <property type="entry name" value="Pept_C1"/>
    <property type="match status" value="1"/>
</dbReference>
<reference evidence="7 8" key="1">
    <citation type="submission" date="2019-07" db="EMBL/GenBank/DDBJ databases">
        <title>Draft genome assembly of a fouling barnacle, Amphibalanus amphitrite (Darwin, 1854): The first reference genome for Thecostraca.</title>
        <authorList>
            <person name="Kim W."/>
        </authorList>
    </citation>
    <scope>NUCLEOTIDE SEQUENCE [LARGE SCALE GENOMIC DNA]</scope>
    <source>
        <strain evidence="7">SNU_AA5</strain>
        <tissue evidence="7">Soma without cirri and trophi</tissue>
    </source>
</reference>
<dbReference type="GO" id="GO:0006508">
    <property type="term" value="P:proteolysis"/>
    <property type="evidence" value="ECO:0007669"/>
    <property type="project" value="InterPro"/>
</dbReference>
<protein>
    <submittedName>
        <fullName evidence="7">Cathepsin L-like proteinase</fullName>
    </submittedName>
</protein>
<evidence type="ECO:0000259" key="6">
    <source>
        <dbReference type="SMART" id="SM00848"/>
    </source>
</evidence>
<dbReference type="InterPro" id="IPR025661">
    <property type="entry name" value="Pept_asp_AS"/>
</dbReference>
<comment type="caution">
    <text evidence="7">The sequence shown here is derived from an EMBL/GenBank/DDBJ whole genome shotgun (WGS) entry which is preliminary data.</text>
</comment>
<dbReference type="Gene3D" id="3.90.70.10">
    <property type="entry name" value="Cysteine proteinases"/>
    <property type="match status" value="1"/>
</dbReference>
<dbReference type="Proteomes" id="UP000440578">
    <property type="component" value="Unassembled WGS sequence"/>
</dbReference>
<dbReference type="InterPro" id="IPR038765">
    <property type="entry name" value="Papain-like_cys_pep_sf"/>
</dbReference>
<evidence type="ECO:0000259" key="5">
    <source>
        <dbReference type="SMART" id="SM00645"/>
    </source>
</evidence>
<keyword evidence="2" id="KW-1015">Disulfide bond</keyword>
<feature type="domain" description="Peptidase C1A papain C-terminal" evidence="5">
    <location>
        <begin position="103"/>
        <end position="298"/>
    </location>
</feature>
<dbReference type="InterPro" id="IPR013128">
    <property type="entry name" value="Peptidase_C1A"/>
</dbReference>
<keyword evidence="8" id="KW-1185">Reference proteome</keyword>
<dbReference type="SMART" id="SM00848">
    <property type="entry name" value="Inhibitor_I29"/>
    <property type="match status" value="1"/>
</dbReference>
<dbReference type="InterPro" id="IPR039417">
    <property type="entry name" value="Peptidase_C1A_papain-like"/>
</dbReference>
<dbReference type="InterPro" id="IPR013201">
    <property type="entry name" value="Prot_inhib_I29"/>
</dbReference>
<evidence type="ECO:0000256" key="2">
    <source>
        <dbReference type="ARBA" id="ARBA00023157"/>
    </source>
</evidence>
<evidence type="ECO:0000256" key="3">
    <source>
        <dbReference type="SAM" id="MobiDB-lite"/>
    </source>
</evidence>
<dbReference type="GO" id="GO:0008234">
    <property type="term" value="F:cysteine-type peptidase activity"/>
    <property type="evidence" value="ECO:0007669"/>
    <property type="project" value="InterPro"/>
</dbReference>
<feature type="region of interest" description="Disordered" evidence="3">
    <location>
        <begin position="315"/>
        <end position="342"/>
    </location>
</feature>
<feature type="compositionally biased region" description="Polar residues" evidence="3">
    <location>
        <begin position="315"/>
        <end position="333"/>
    </location>
</feature>
<sequence>MKPLSPVLLAAVLSVAAANENDEWLAFKQRFGRVYEAEEEVLRRWVFVENLERIRLHNAEHDAGRSTFRLGVNQFADLTNEEFRQKLLTEPVRGTPTSVNVTAPDSFDWRTEGVPIRIQDQGQLGASWTIATLSSVEAGVFLSSGQTVSLSDQNLLDCVSWPSTGRRARVQSVITAWPSEADYPTTGGVGACQPVAPSAGLDEVHQVLEGDEVALAEGLLQNPVPVMFDVEFSFQLYSSGIYSDPGCSPDQLNHALLLVGYGSSGQDFWTLANSWGTSWGEGGYVRVPEGRQHVWSGHDGGLSNRRPPALSWSAANQRTTTSQDTALHTSQKSETLHRCTPF</sequence>
<dbReference type="Gene3D" id="1.10.287.2250">
    <property type="match status" value="1"/>
</dbReference>
<evidence type="ECO:0000313" key="7">
    <source>
        <dbReference type="EMBL" id="KAF0291175.1"/>
    </source>
</evidence>
<feature type="signal peptide" evidence="4">
    <location>
        <begin position="1"/>
        <end position="18"/>
    </location>
</feature>
<dbReference type="AlphaFoldDB" id="A0A6A4VBK4"/>
<accession>A0A6A4VBK4</accession>
<dbReference type="OrthoDB" id="6419041at2759"/>
<dbReference type="InterPro" id="IPR000668">
    <property type="entry name" value="Peptidase_C1A_C"/>
</dbReference>